<dbReference type="Pfam" id="PF00672">
    <property type="entry name" value="HAMP"/>
    <property type="match status" value="2"/>
</dbReference>
<keyword evidence="6" id="KW-0472">Membrane</keyword>
<dbReference type="PANTHER" id="PTHR32089">
    <property type="entry name" value="METHYL-ACCEPTING CHEMOTAXIS PROTEIN MCPB"/>
    <property type="match status" value="1"/>
</dbReference>
<dbReference type="SUPFAM" id="SSF158472">
    <property type="entry name" value="HAMP domain-like"/>
    <property type="match status" value="1"/>
</dbReference>
<evidence type="ECO:0000256" key="3">
    <source>
        <dbReference type="PROSITE-ProRule" id="PRU00284"/>
    </source>
</evidence>
<dbReference type="PROSITE" id="PS50885">
    <property type="entry name" value="HAMP"/>
    <property type="match status" value="2"/>
</dbReference>
<evidence type="ECO:0000256" key="6">
    <source>
        <dbReference type="SAM" id="Phobius"/>
    </source>
</evidence>
<evidence type="ECO:0000313" key="10">
    <source>
        <dbReference type="Proteomes" id="UP001596383"/>
    </source>
</evidence>
<feature type="transmembrane region" description="Helical" evidence="6">
    <location>
        <begin position="20"/>
        <end position="42"/>
    </location>
</feature>
<dbReference type="PANTHER" id="PTHR32089:SF112">
    <property type="entry name" value="LYSOZYME-LIKE PROTEIN-RELATED"/>
    <property type="match status" value="1"/>
</dbReference>
<keyword evidence="6" id="KW-0812">Transmembrane</keyword>
<dbReference type="SUPFAM" id="SSF58104">
    <property type="entry name" value="Methyl-accepting chemotaxis protein (MCP) signaling domain"/>
    <property type="match status" value="1"/>
</dbReference>
<dbReference type="PRINTS" id="PR00260">
    <property type="entry name" value="CHEMTRNSDUCR"/>
</dbReference>
<feature type="coiled-coil region" evidence="4">
    <location>
        <begin position="746"/>
        <end position="773"/>
    </location>
</feature>
<feature type="coiled-coil region" evidence="4">
    <location>
        <begin position="627"/>
        <end position="693"/>
    </location>
</feature>
<sequence>MDFARRLVPKAIRRRYAVKFGIALLILGLSVGLIGYGATAGITNQVEDRVQTDHAASAGQEAQSLQMWNEQNEHTIGTIARSDVVASDDPAAIENRFLDWKEHLDTDTFDISYVDTANETVLASTSDSVNASTDGSGDTSLSQFENVPTDAYGSATESVPWVSDTYTAAGEFDQTTAVITYVQHAAESENRSIVYTANIEAYANQLQQDEGVTTMVVDGDDEVMLDNQGYGENHETLGLAYGGDSAVLTDARTEGASTRQVSGSDFDFDFGSLETAAYDFDENEYVTSSARVFGTDWVVVTHEPSSQALGYVTSINQYGLSATVLGVLMIGMVGAVLGRNTAVSIDRLTDKAGQMEAGNLDVDLETKRIDNIGRLYDGFDSMRVALREQIEEAEAAREEAERERERVQQINGHLEEKAAEYSDVMEAAADGDLTARMEADGENESMAEIAEDFNEMLEEIEQTVAELNRFATDVATASEQVTASSEEVRSASQQVTGSIQEISDGADRQNESLQSVNQEMSGLSTTTEEIAASSNEVADIAERTVDTGRDGQEAAQAAITAMDEIEGEAGDAVSEIRRLEEEVQQIDELINTISEIARQTNMLALNANIEASRSAGGSDDEGFSVVAKEVKALSEDVAEAADEAEDRLEAIRERTEQSAVEVEGTSADIEDASEQVEEAVHALEEIADLAQQTNVGVQEISAATEEQAASTQEVVAMVDDAATISEETTSEAENVAAAAEEQTTALTEVTQSASNLSQQAAQLSEALDRFDTEVDRDDVDLESMVEIDTEPAAAESTFEVDTEATDGSDDENRGITFDTADDPSDTDSDDPLTFDDAADETLEADPTDSAAETTDVDQLAADALESDTDDEAFETDPANRSFDADPADDPVEPADTEPDQAGGDESPADGQRDGDTGEIGAEEILGIEERDDGATDIGTSDTTDGSPGETDPLAEETADPLADTTETADPLAEETAAADPLADDSDASAPLEDERDTTAESGDDDVDTSAGFEPTGDSATDDDTVAQSLDPVDDGSDGEDVGAGDSGTDLEQGSTAGDDGDTESDELMADDDGDTKPDESTAEDDATERADDDTESTESDDVFTFGTASDEDDE</sequence>
<dbReference type="InterPro" id="IPR004090">
    <property type="entry name" value="Chemotax_Me-accpt_rcpt"/>
</dbReference>
<dbReference type="InterPro" id="IPR003660">
    <property type="entry name" value="HAMP_dom"/>
</dbReference>
<dbReference type="RefSeq" id="WP_273742271.1">
    <property type="nucleotide sequence ID" value="NZ_JAQIVI010000791.1"/>
</dbReference>
<protein>
    <submittedName>
        <fullName evidence="9">Methyl-accepting chemotaxis protein</fullName>
    </submittedName>
</protein>
<comment type="similarity">
    <text evidence="2">Belongs to the methyl-accepting chemotaxis (MCP) protein family.</text>
</comment>
<feature type="region of interest" description="Disordered" evidence="5">
    <location>
        <begin position="781"/>
        <end position="1114"/>
    </location>
</feature>
<evidence type="ECO:0000259" key="7">
    <source>
        <dbReference type="PROSITE" id="PS50111"/>
    </source>
</evidence>
<accession>A0ABD5T156</accession>
<dbReference type="PROSITE" id="PS50111">
    <property type="entry name" value="CHEMOTAXIS_TRANSDUC_2"/>
    <property type="match status" value="1"/>
</dbReference>
<feature type="compositionally biased region" description="Acidic residues" evidence="5">
    <location>
        <begin position="864"/>
        <end position="874"/>
    </location>
</feature>
<evidence type="ECO:0000313" key="9">
    <source>
        <dbReference type="EMBL" id="MFC6769647.1"/>
    </source>
</evidence>
<feature type="domain" description="HAMP" evidence="8">
    <location>
        <begin position="422"/>
        <end position="465"/>
    </location>
</feature>
<feature type="compositionally biased region" description="Acidic residues" evidence="5">
    <location>
        <begin position="819"/>
        <end position="846"/>
    </location>
</feature>
<organism evidence="9 10">
    <name type="scientific">Natrinema soli</name>
    <dbReference type="NCBI Taxonomy" id="1930624"/>
    <lineage>
        <taxon>Archaea</taxon>
        <taxon>Methanobacteriati</taxon>
        <taxon>Methanobacteriota</taxon>
        <taxon>Stenosarchaea group</taxon>
        <taxon>Halobacteria</taxon>
        <taxon>Halobacteriales</taxon>
        <taxon>Natrialbaceae</taxon>
        <taxon>Natrinema</taxon>
    </lineage>
</organism>
<feature type="compositionally biased region" description="Low complexity" evidence="5">
    <location>
        <begin position="935"/>
        <end position="951"/>
    </location>
</feature>
<feature type="compositionally biased region" description="Acidic residues" evidence="5">
    <location>
        <begin position="1058"/>
        <end position="1073"/>
    </location>
</feature>
<feature type="region of interest" description="Disordered" evidence="5">
    <location>
        <begin position="124"/>
        <end position="143"/>
    </location>
</feature>
<feature type="coiled-coil region" evidence="4">
    <location>
        <begin position="379"/>
        <end position="470"/>
    </location>
</feature>
<evidence type="ECO:0000256" key="1">
    <source>
        <dbReference type="ARBA" id="ARBA00023224"/>
    </source>
</evidence>
<dbReference type="Proteomes" id="UP001596383">
    <property type="component" value="Unassembled WGS sequence"/>
</dbReference>
<proteinExistence type="inferred from homology"/>
<dbReference type="CDD" id="cd06225">
    <property type="entry name" value="HAMP"/>
    <property type="match status" value="2"/>
</dbReference>
<feature type="compositionally biased region" description="Acidic residues" evidence="5">
    <location>
        <begin position="1080"/>
        <end position="1101"/>
    </location>
</feature>
<evidence type="ECO:0000256" key="4">
    <source>
        <dbReference type="SAM" id="Coils"/>
    </source>
</evidence>
<name>A0ABD5T156_9EURY</name>
<feature type="compositionally biased region" description="Polar residues" evidence="5">
    <location>
        <begin position="511"/>
        <end position="533"/>
    </location>
</feature>
<feature type="domain" description="Methyl-accepting transducer" evidence="7">
    <location>
        <begin position="484"/>
        <end position="722"/>
    </location>
</feature>
<dbReference type="Gene3D" id="6.10.250.1910">
    <property type="match status" value="1"/>
</dbReference>
<dbReference type="AlphaFoldDB" id="A0ABD5T156"/>
<dbReference type="SMART" id="SM00304">
    <property type="entry name" value="HAMP"/>
    <property type="match status" value="2"/>
</dbReference>
<dbReference type="GO" id="GO:0007165">
    <property type="term" value="P:signal transduction"/>
    <property type="evidence" value="ECO:0007669"/>
    <property type="project" value="UniProtKB-KW"/>
</dbReference>
<feature type="compositionally biased region" description="Polar residues" evidence="5">
    <location>
        <begin position="480"/>
        <end position="501"/>
    </location>
</feature>
<evidence type="ECO:0000256" key="5">
    <source>
        <dbReference type="SAM" id="MobiDB-lite"/>
    </source>
</evidence>
<feature type="domain" description="HAMP" evidence="8">
    <location>
        <begin position="339"/>
        <end position="391"/>
    </location>
</feature>
<dbReference type="Gene3D" id="1.10.287.950">
    <property type="entry name" value="Methyl-accepting chemotaxis protein"/>
    <property type="match status" value="1"/>
</dbReference>
<dbReference type="InterPro" id="IPR004089">
    <property type="entry name" value="MCPsignal_dom"/>
</dbReference>
<feature type="compositionally biased region" description="Acidic residues" evidence="5">
    <location>
        <begin position="798"/>
        <end position="809"/>
    </location>
</feature>
<gene>
    <name evidence="9" type="ORF">ACFQE6_32795</name>
</gene>
<feature type="coiled-coil region" evidence="4">
    <location>
        <begin position="562"/>
        <end position="599"/>
    </location>
</feature>
<dbReference type="SMART" id="SM00283">
    <property type="entry name" value="MA"/>
    <property type="match status" value="1"/>
</dbReference>
<feature type="compositionally biased region" description="Acidic residues" evidence="5">
    <location>
        <begin position="1031"/>
        <end position="1042"/>
    </location>
</feature>
<keyword evidence="4" id="KW-0175">Coiled coil</keyword>
<dbReference type="Pfam" id="PF00015">
    <property type="entry name" value="MCPsignal"/>
    <property type="match status" value="1"/>
</dbReference>
<dbReference type="EMBL" id="JBHSWV010000791">
    <property type="protein sequence ID" value="MFC6769647.1"/>
    <property type="molecule type" value="Genomic_DNA"/>
</dbReference>
<keyword evidence="10" id="KW-1185">Reference proteome</keyword>
<evidence type="ECO:0000259" key="8">
    <source>
        <dbReference type="PROSITE" id="PS50885"/>
    </source>
</evidence>
<evidence type="ECO:0000256" key="2">
    <source>
        <dbReference type="ARBA" id="ARBA00029447"/>
    </source>
</evidence>
<feature type="region of interest" description="Disordered" evidence="5">
    <location>
        <begin position="480"/>
        <end position="533"/>
    </location>
</feature>
<dbReference type="CDD" id="cd11386">
    <property type="entry name" value="MCP_signal"/>
    <property type="match status" value="1"/>
</dbReference>
<reference evidence="9 10" key="1">
    <citation type="journal article" date="2019" name="Int. J. Syst. Evol. Microbiol.">
        <title>The Global Catalogue of Microorganisms (GCM) 10K type strain sequencing project: providing services to taxonomists for standard genome sequencing and annotation.</title>
        <authorList>
            <consortium name="The Broad Institute Genomics Platform"/>
            <consortium name="The Broad Institute Genome Sequencing Center for Infectious Disease"/>
            <person name="Wu L."/>
            <person name="Ma J."/>
        </authorList>
    </citation>
    <scope>NUCLEOTIDE SEQUENCE [LARGE SCALE GENOMIC DNA]</scope>
    <source>
        <strain evidence="9 10">LMG 29247</strain>
    </source>
</reference>
<comment type="caution">
    <text evidence="9">The sequence shown here is derived from an EMBL/GenBank/DDBJ whole genome shotgun (WGS) entry which is preliminary data.</text>
</comment>
<feature type="compositionally biased region" description="Acidic residues" evidence="5">
    <location>
        <begin position="981"/>
        <end position="1007"/>
    </location>
</feature>
<keyword evidence="6" id="KW-1133">Transmembrane helix</keyword>
<keyword evidence="1 3" id="KW-0807">Transducer</keyword>
<feature type="compositionally biased region" description="Acidic residues" evidence="5">
    <location>
        <begin position="885"/>
        <end position="898"/>
    </location>
</feature>